<dbReference type="Proteomes" id="UP000238083">
    <property type="component" value="Unassembled WGS sequence"/>
</dbReference>
<reference evidence="2 3" key="1">
    <citation type="submission" date="2018-03" db="EMBL/GenBank/DDBJ databases">
        <title>Genomic Encyclopedia of Archaeal and Bacterial Type Strains, Phase II (KMG-II): from individual species to whole genera.</title>
        <authorList>
            <person name="Goeker M."/>
        </authorList>
    </citation>
    <scope>NUCLEOTIDE SEQUENCE [LARGE SCALE GENOMIC DNA]</scope>
    <source>
        <strain evidence="2 3">DSM 19711</strain>
    </source>
</reference>
<gene>
    <name evidence="2" type="ORF">CLV37_115123</name>
</gene>
<sequence length="135" mass="14067">MPTTETSGTTRINPSSWNLALGFDQAQLRPAPTRLLTCAGQGSVDRDGRLVHEGDVTAQIALAVENVEDLLHRAGMDLGDVLQLTVHATDVDAVLAGYGLIAERFAPATPPATLVGVARLAVPGMLVEITATAGR</sequence>
<dbReference type="Pfam" id="PF01042">
    <property type="entry name" value="Ribonuc_L-PSP"/>
    <property type="match status" value="1"/>
</dbReference>
<dbReference type="RefSeq" id="WP_106215104.1">
    <property type="nucleotide sequence ID" value="NZ_PVZF01000015.1"/>
</dbReference>
<dbReference type="SUPFAM" id="SSF55298">
    <property type="entry name" value="YjgF-like"/>
    <property type="match status" value="1"/>
</dbReference>
<dbReference type="EMBL" id="PVZF01000015">
    <property type="protein sequence ID" value="PRY10859.1"/>
    <property type="molecule type" value="Genomic_DNA"/>
</dbReference>
<protein>
    <submittedName>
        <fullName evidence="2">Enamine deaminase RidA (YjgF/YER057c/UK114 family)</fullName>
    </submittedName>
</protein>
<keyword evidence="3" id="KW-1185">Reference proteome</keyword>
<evidence type="ECO:0000313" key="2">
    <source>
        <dbReference type="EMBL" id="PRY10859.1"/>
    </source>
</evidence>
<dbReference type="GO" id="GO:0005829">
    <property type="term" value="C:cytosol"/>
    <property type="evidence" value="ECO:0007669"/>
    <property type="project" value="TreeGrafter"/>
</dbReference>
<evidence type="ECO:0000313" key="3">
    <source>
        <dbReference type="Proteomes" id="UP000238083"/>
    </source>
</evidence>
<comment type="similarity">
    <text evidence="1">Belongs to the RutC family.</text>
</comment>
<dbReference type="CDD" id="cd00448">
    <property type="entry name" value="YjgF_YER057c_UK114_family"/>
    <property type="match status" value="1"/>
</dbReference>
<dbReference type="AlphaFoldDB" id="A0A2T0QXV7"/>
<comment type="caution">
    <text evidence="2">The sequence shown here is derived from an EMBL/GenBank/DDBJ whole genome shotgun (WGS) entry which is preliminary data.</text>
</comment>
<dbReference type="Gene3D" id="3.30.1330.40">
    <property type="entry name" value="RutC-like"/>
    <property type="match status" value="1"/>
</dbReference>
<dbReference type="PANTHER" id="PTHR11803">
    <property type="entry name" value="2-IMINOBUTANOATE/2-IMINOPROPANOATE DEAMINASE RIDA"/>
    <property type="match status" value="1"/>
</dbReference>
<accession>A0A2T0QXV7</accession>
<dbReference type="PANTHER" id="PTHR11803:SF58">
    <property type="entry name" value="PROTEIN HMF1-RELATED"/>
    <property type="match status" value="1"/>
</dbReference>
<name>A0A2T0QXV7_9ACTN</name>
<dbReference type="InterPro" id="IPR006175">
    <property type="entry name" value="YjgF/YER057c/UK114"/>
</dbReference>
<evidence type="ECO:0000256" key="1">
    <source>
        <dbReference type="ARBA" id="ARBA00010552"/>
    </source>
</evidence>
<dbReference type="OrthoDB" id="4375842at2"/>
<dbReference type="GO" id="GO:0019239">
    <property type="term" value="F:deaminase activity"/>
    <property type="evidence" value="ECO:0007669"/>
    <property type="project" value="TreeGrafter"/>
</dbReference>
<organism evidence="2 3">
    <name type="scientific">Kineococcus rhizosphaerae</name>
    <dbReference type="NCBI Taxonomy" id="559628"/>
    <lineage>
        <taxon>Bacteria</taxon>
        <taxon>Bacillati</taxon>
        <taxon>Actinomycetota</taxon>
        <taxon>Actinomycetes</taxon>
        <taxon>Kineosporiales</taxon>
        <taxon>Kineosporiaceae</taxon>
        <taxon>Kineococcus</taxon>
    </lineage>
</organism>
<dbReference type="InterPro" id="IPR035959">
    <property type="entry name" value="RutC-like_sf"/>
</dbReference>
<proteinExistence type="inferred from homology"/>